<dbReference type="InterPro" id="IPR007820">
    <property type="entry name" value="AbrB_fam"/>
</dbReference>
<dbReference type="AlphaFoldDB" id="A0A7G6E505"/>
<gene>
    <name evidence="2" type="ORF">BR63_13115</name>
</gene>
<feature type="transmembrane region" description="Helical" evidence="1">
    <location>
        <begin position="53"/>
        <end position="71"/>
    </location>
</feature>
<feature type="transmembrane region" description="Helical" evidence="1">
    <location>
        <begin position="136"/>
        <end position="157"/>
    </location>
</feature>
<feature type="transmembrane region" description="Helical" evidence="1">
    <location>
        <begin position="83"/>
        <end position="103"/>
    </location>
</feature>
<feature type="transmembrane region" description="Helical" evidence="1">
    <location>
        <begin position="320"/>
        <end position="341"/>
    </location>
</feature>
<dbReference type="GO" id="GO:0016020">
    <property type="term" value="C:membrane"/>
    <property type="evidence" value="ECO:0007669"/>
    <property type="project" value="InterPro"/>
</dbReference>
<keyword evidence="3" id="KW-1185">Reference proteome</keyword>
<dbReference type="InterPro" id="IPR017516">
    <property type="entry name" value="AbrB_dup"/>
</dbReference>
<dbReference type="NCBIfam" id="TIGR03082">
    <property type="entry name" value="Gneg_AbrB_dup"/>
    <property type="match status" value="2"/>
</dbReference>
<dbReference type="PANTHER" id="PTHR38457:SF1">
    <property type="entry name" value="REGULATOR ABRB-RELATED"/>
    <property type="match status" value="1"/>
</dbReference>
<dbReference type="PANTHER" id="PTHR38457">
    <property type="entry name" value="REGULATOR ABRB-RELATED"/>
    <property type="match status" value="1"/>
</dbReference>
<feature type="transmembrane region" description="Helical" evidence="1">
    <location>
        <begin position="260"/>
        <end position="282"/>
    </location>
</feature>
<feature type="transmembrane region" description="Helical" evidence="1">
    <location>
        <begin position="6"/>
        <end position="24"/>
    </location>
</feature>
<sequence length="342" mass="37306">MVKGLLPVDLLLFLILIVVGYYLGKKLHFPMPSFLGPLTFLAMLNMLGLKLSLWPYLKSVFSIILGTFLGLRFTIQDKEMAKIALLLSFWMILTALGLSQLLVLQGIDPPTAMFASSPGGLAEMGVTAMSFGANPFQVTLLQTARLLTILFMVPLIAQRYQAYKCENDESETAPKKTDWGNPAEWVKLSLVAFSAAIICHYAGVPTPDLVGPLFAVFFYTRLFPARVEPVEHIQHFGMMGVGGIIGLGVTRETLLQIPALLWPALVLSSLTLLSGIVLALVLKHYAKWDFVTCLLAAAPAGTLPMTLLACEMGADAPKVAVMQIIRLFTVVAVSPFVFTLFL</sequence>
<feature type="transmembrane region" description="Helical" evidence="1">
    <location>
        <begin position="294"/>
        <end position="314"/>
    </location>
</feature>
<name>A0A7G6E505_THEFR</name>
<reference evidence="2 3" key="1">
    <citation type="journal article" date="2019" name="Front. Microbiol.">
        <title>Thermoanaerosceptrum fracticalcis gen. nov. sp. nov., a Novel Fumarate-Fermenting Microorganism From a Deep Fractured Carbonate Aquifer of the US Great Basin.</title>
        <authorList>
            <person name="Hamilton-Brehm S.D."/>
            <person name="Stewart L.E."/>
            <person name="Zavarin M."/>
            <person name="Caldwell M."/>
            <person name="Lawson P.A."/>
            <person name="Onstott T.C."/>
            <person name="Grzymski J."/>
            <person name="Neveux I."/>
            <person name="Lollar B.S."/>
            <person name="Russell C.E."/>
            <person name="Moser D.P."/>
        </authorList>
    </citation>
    <scope>NUCLEOTIDE SEQUENCE [LARGE SCALE GENOMIC DNA]</scope>
    <source>
        <strain evidence="2 3">DRI-13</strain>
    </source>
</reference>
<evidence type="ECO:0000313" key="2">
    <source>
        <dbReference type="EMBL" id="QNB47159.1"/>
    </source>
</evidence>
<dbReference type="Pfam" id="PF05145">
    <property type="entry name" value="AbrB"/>
    <property type="match status" value="1"/>
</dbReference>
<keyword evidence="1" id="KW-0472">Membrane</keyword>
<evidence type="ECO:0008006" key="4">
    <source>
        <dbReference type="Google" id="ProtNLM"/>
    </source>
</evidence>
<dbReference type="GO" id="GO:0010468">
    <property type="term" value="P:regulation of gene expression"/>
    <property type="evidence" value="ECO:0007669"/>
    <property type="project" value="InterPro"/>
</dbReference>
<dbReference type="EMBL" id="CP045798">
    <property type="protein sequence ID" value="QNB47159.1"/>
    <property type="molecule type" value="Genomic_DNA"/>
</dbReference>
<accession>A0A7G6E505</accession>
<feature type="transmembrane region" description="Helical" evidence="1">
    <location>
        <begin position="185"/>
        <end position="203"/>
    </location>
</feature>
<protein>
    <recommendedName>
        <fullName evidence="4">AbrB family transcriptional regulator</fullName>
    </recommendedName>
</protein>
<organism evidence="2 3">
    <name type="scientific">Thermanaerosceptrum fracticalcis</name>
    <dbReference type="NCBI Taxonomy" id="1712410"/>
    <lineage>
        <taxon>Bacteria</taxon>
        <taxon>Bacillati</taxon>
        <taxon>Bacillota</taxon>
        <taxon>Clostridia</taxon>
        <taxon>Eubacteriales</taxon>
        <taxon>Peptococcaceae</taxon>
        <taxon>Thermanaerosceptrum</taxon>
    </lineage>
</organism>
<evidence type="ECO:0000256" key="1">
    <source>
        <dbReference type="SAM" id="Phobius"/>
    </source>
</evidence>
<keyword evidence="1" id="KW-0812">Transmembrane</keyword>
<dbReference type="KEGG" id="tfr:BR63_13115"/>
<keyword evidence="1" id="KW-1133">Transmembrane helix</keyword>
<evidence type="ECO:0000313" key="3">
    <source>
        <dbReference type="Proteomes" id="UP000515847"/>
    </source>
</evidence>
<proteinExistence type="predicted"/>
<dbReference type="Proteomes" id="UP000515847">
    <property type="component" value="Chromosome"/>
</dbReference>